<feature type="transmembrane region" description="Helical" evidence="18">
    <location>
        <begin position="31"/>
        <end position="54"/>
    </location>
</feature>
<dbReference type="InterPro" id="IPR014241">
    <property type="entry name" value="Cyt_c_oxidase_su1_bac"/>
</dbReference>
<feature type="transmembrane region" description="Helical" evidence="18">
    <location>
        <begin position="163"/>
        <end position="188"/>
    </location>
</feature>
<evidence type="ECO:0000256" key="18">
    <source>
        <dbReference type="RuleBase" id="RU363061"/>
    </source>
</evidence>
<evidence type="ECO:0000256" key="17">
    <source>
        <dbReference type="RuleBase" id="RU000370"/>
    </source>
</evidence>
<dbReference type="PANTHER" id="PTHR10422">
    <property type="entry name" value="CYTOCHROME C OXIDASE SUBUNIT 1"/>
    <property type="match status" value="1"/>
</dbReference>
<name>A0A934NFJ3_9BACT</name>
<comment type="subcellular location">
    <subcellularLocation>
        <location evidence="18">Cell membrane</location>
        <topology evidence="18">Multi-pass membrane protein</topology>
    </subcellularLocation>
    <subcellularLocation>
        <location evidence="1">Membrane</location>
        <topology evidence="1">Multi-pass membrane protein</topology>
    </subcellularLocation>
</comment>
<evidence type="ECO:0000256" key="2">
    <source>
        <dbReference type="ARBA" id="ARBA00004673"/>
    </source>
</evidence>
<keyword evidence="22" id="KW-1185">Reference proteome</keyword>
<feature type="transmembrane region" description="Helical" evidence="18">
    <location>
        <begin position="245"/>
        <end position="269"/>
    </location>
</feature>
<evidence type="ECO:0000259" key="20">
    <source>
        <dbReference type="PROSITE" id="PS50855"/>
    </source>
</evidence>
<feature type="transmembrane region" description="Helical" evidence="18">
    <location>
        <begin position="423"/>
        <end position="445"/>
    </location>
</feature>
<dbReference type="InterPro" id="IPR000883">
    <property type="entry name" value="Cyt_C_Oxase_1"/>
</dbReference>
<dbReference type="EC" id="7.1.1.9" evidence="18"/>
<feature type="transmembrane region" description="Helical" evidence="18">
    <location>
        <begin position="354"/>
        <end position="373"/>
    </location>
</feature>
<comment type="catalytic activity">
    <reaction evidence="16 18">
        <text>4 Fe(II)-[cytochrome c] + O2 + 8 H(+)(in) = 4 Fe(III)-[cytochrome c] + 2 H2O + 4 H(+)(out)</text>
        <dbReference type="Rhea" id="RHEA:11436"/>
        <dbReference type="Rhea" id="RHEA-COMP:10350"/>
        <dbReference type="Rhea" id="RHEA-COMP:14399"/>
        <dbReference type="ChEBI" id="CHEBI:15377"/>
        <dbReference type="ChEBI" id="CHEBI:15378"/>
        <dbReference type="ChEBI" id="CHEBI:15379"/>
        <dbReference type="ChEBI" id="CHEBI:29033"/>
        <dbReference type="ChEBI" id="CHEBI:29034"/>
        <dbReference type="EC" id="7.1.1.9"/>
    </reaction>
</comment>
<dbReference type="GO" id="GO:0020037">
    <property type="term" value="F:heme binding"/>
    <property type="evidence" value="ECO:0007669"/>
    <property type="project" value="InterPro"/>
</dbReference>
<evidence type="ECO:0000256" key="9">
    <source>
        <dbReference type="ARBA" id="ARBA00022967"/>
    </source>
</evidence>
<organism evidence="21 22">
    <name type="scientific">Candidatus Nephthysia bennettiae</name>
    <dbReference type="NCBI Taxonomy" id="3127016"/>
    <lineage>
        <taxon>Bacteria</taxon>
        <taxon>Bacillati</taxon>
        <taxon>Candidatus Dormiibacterota</taxon>
        <taxon>Candidatus Dormibacteria</taxon>
        <taxon>Candidatus Dormibacterales</taxon>
        <taxon>Candidatus Dormibacteraceae</taxon>
        <taxon>Candidatus Nephthysia</taxon>
    </lineage>
</organism>
<evidence type="ECO:0000256" key="15">
    <source>
        <dbReference type="ARBA" id="ARBA00025218"/>
    </source>
</evidence>
<feature type="transmembrane region" description="Helical" evidence="18">
    <location>
        <begin position="393"/>
        <end position="411"/>
    </location>
</feature>
<keyword evidence="12 18" id="KW-0408">Iron</keyword>
<feature type="transmembrane region" description="Helical" evidence="18">
    <location>
        <begin position="465"/>
        <end position="489"/>
    </location>
</feature>
<reference evidence="21" key="1">
    <citation type="submission" date="2020-10" db="EMBL/GenBank/DDBJ databases">
        <title>Ca. Dormibacterota MAGs.</title>
        <authorList>
            <person name="Montgomery K."/>
        </authorList>
    </citation>
    <scope>NUCLEOTIDE SEQUENCE [LARGE SCALE GENOMIC DNA]</scope>
    <source>
        <strain evidence="21">SC8812_S17_10</strain>
    </source>
</reference>
<evidence type="ECO:0000256" key="13">
    <source>
        <dbReference type="ARBA" id="ARBA00023008"/>
    </source>
</evidence>
<feature type="transmembrane region" description="Helical" evidence="18">
    <location>
        <begin position="317"/>
        <end position="342"/>
    </location>
</feature>
<keyword evidence="13 18" id="KW-0186">Copper</keyword>
<dbReference type="InterPro" id="IPR023616">
    <property type="entry name" value="Cyt_c_oxase-like_su1_dom"/>
</dbReference>
<dbReference type="GO" id="GO:0004129">
    <property type="term" value="F:cytochrome-c oxidase activity"/>
    <property type="evidence" value="ECO:0007669"/>
    <property type="project" value="UniProtKB-EC"/>
</dbReference>
<evidence type="ECO:0000256" key="6">
    <source>
        <dbReference type="ARBA" id="ARBA00022660"/>
    </source>
</evidence>
<evidence type="ECO:0000256" key="11">
    <source>
        <dbReference type="ARBA" id="ARBA00022989"/>
    </source>
</evidence>
<evidence type="ECO:0000256" key="3">
    <source>
        <dbReference type="ARBA" id="ARBA00009578"/>
    </source>
</evidence>
<dbReference type="NCBIfam" id="TIGR02891">
    <property type="entry name" value="CtaD_CoxA"/>
    <property type="match status" value="1"/>
</dbReference>
<comment type="similarity">
    <text evidence="3 17">Belongs to the heme-copper respiratory oxidase family.</text>
</comment>
<keyword evidence="4 17" id="KW-0813">Transport</keyword>
<dbReference type="GO" id="GO:0005886">
    <property type="term" value="C:plasma membrane"/>
    <property type="evidence" value="ECO:0007669"/>
    <property type="project" value="UniProtKB-SubCell"/>
</dbReference>
<feature type="transmembrane region" description="Helical" evidence="18">
    <location>
        <begin position="281"/>
        <end position="305"/>
    </location>
</feature>
<evidence type="ECO:0000256" key="10">
    <source>
        <dbReference type="ARBA" id="ARBA00022982"/>
    </source>
</evidence>
<feature type="domain" description="Cytochrome oxidase subunit I profile" evidence="20">
    <location>
        <begin position="17"/>
        <end position="532"/>
    </location>
</feature>
<dbReference type="InterPro" id="IPR023615">
    <property type="entry name" value="Cyt_c_Oxase_su1_BS"/>
</dbReference>
<protein>
    <recommendedName>
        <fullName evidence="18">Cytochrome c oxidase subunit 1</fullName>
        <ecNumber evidence="18">7.1.1.9</ecNumber>
    </recommendedName>
</protein>
<dbReference type="GO" id="GO:0046872">
    <property type="term" value="F:metal ion binding"/>
    <property type="evidence" value="ECO:0007669"/>
    <property type="project" value="UniProtKB-KW"/>
</dbReference>
<evidence type="ECO:0000256" key="12">
    <source>
        <dbReference type="ARBA" id="ARBA00023004"/>
    </source>
</evidence>
<keyword evidence="7 17" id="KW-0812">Transmembrane</keyword>
<dbReference type="EMBL" id="JAEKNR010000225">
    <property type="protein sequence ID" value="MBJ7600847.1"/>
    <property type="molecule type" value="Genomic_DNA"/>
</dbReference>
<dbReference type="Proteomes" id="UP000612893">
    <property type="component" value="Unassembled WGS sequence"/>
</dbReference>
<dbReference type="Gene3D" id="1.20.210.10">
    <property type="entry name" value="Cytochrome c oxidase-like, subunit I domain"/>
    <property type="match status" value="1"/>
</dbReference>
<comment type="pathway">
    <text evidence="2 18">Energy metabolism; oxidative phosphorylation.</text>
</comment>
<comment type="caution">
    <text evidence="21">The sequence shown here is derived from an EMBL/GenBank/DDBJ whole genome shotgun (WGS) entry which is preliminary data.</text>
</comment>
<evidence type="ECO:0000313" key="21">
    <source>
        <dbReference type="EMBL" id="MBJ7600847.1"/>
    </source>
</evidence>
<proteinExistence type="inferred from homology"/>
<evidence type="ECO:0000256" key="7">
    <source>
        <dbReference type="ARBA" id="ARBA00022692"/>
    </source>
</evidence>
<keyword evidence="18" id="KW-1003">Cell membrane</keyword>
<feature type="compositionally biased region" description="Gly residues" evidence="19">
    <location>
        <begin position="557"/>
        <end position="567"/>
    </location>
</feature>
<keyword evidence="6 17" id="KW-0679">Respiratory chain</keyword>
<evidence type="ECO:0000256" key="8">
    <source>
        <dbReference type="ARBA" id="ARBA00022723"/>
    </source>
</evidence>
<evidence type="ECO:0000313" key="22">
    <source>
        <dbReference type="Proteomes" id="UP000612893"/>
    </source>
</evidence>
<keyword evidence="5 17" id="KW-0349">Heme</keyword>
<dbReference type="PRINTS" id="PR01165">
    <property type="entry name" value="CYCOXIDASEI"/>
</dbReference>
<feature type="transmembrane region" description="Helical" evidence="18">
    <location>
        <begin position="115"/>
        <end position="143"/>
    </location>
</feature>
<evidence type="ECO:0000256" key="5">
    <source>
        <dbReference type="ARBA" id="ARBA00022617"/>
    </source>
</evidence>
<feature type="transmembrane region" description="Helical" evidence="18">
    <location>
        <begin position="200"/>
        <end position="225"/>
    </location>
</feature>
<dbReference type="GO" id="GO:0015990">
    <property type="term" value="P:electron transport coupled proton transport"/>
    <property type="evidence" value="ECO:0007669"/>
    <property type="project" value="InterPro"/>
</dbReference>
<dbReference type="PROSITE" id="PS50855">
    <property type="entry name" value="COX1"/>
    <property type="match status" value="1"/>
</dbReference>
<gene>
    <name evidence="21" type="primary">ctaD</name>
    <name evidence="21" type="ORF">JF922_22610</name>
</gene>
<sequence>MATLAPPRPKTYDDTFFKPISLWLTTTDHKLIGIMYMATGLLSFVLGGIFALIMRLQLSQPNEKVVDAATYNQLLSAHGTTMIFFFATIFMTGIANYFVPLMIGARDMAFPRVNLLGFWILPFSIVVYYLGFFVPGGALSAGWTGYPPLTEKAFSTSLGTDLWALSLILWAISGIMASTNFLTTVVALRAPGMTLTRLPLFVWAQLSTSVLLLAVGAPLAGALTLLEFDRQFGTNFFTTQGRPVLYQHLFWFFGHPEVYIMILPGFGMISEIIPVFSRKPIFGYASMVAALFGILFLSVAVWAHHMFTVGMNIYVETFFMVMTMLIAVPTGIKFFNWIATAWAGSVDFELPMKFAFGFMATFLIGGITGIYLSSVPVDTQLHQSYYVVAHLHYVLFGGSVMTIFAGVYYWFPKITGRMLNKTLGEWHFWTVFIGFNATFLVMHTLGLEGMARRIATYPGGFGEEGWGLTNTIITVASFVVAVSSLIFIYNLVISWKRGEPAGDDPWGGGNTLEWATSSPPPPYNFERVPPVRSFMPLRDIRVEQERRQGQAVEAGRPAGGEGPASGA</sequence>
<keyword evidence="14 18" id="KW-0472">Membrane</keyword>
<keyword evidence="8 18" id="KW-0479">Metal-binding</keyword>
<accession>A0A934NFJ3</accession>
<evidence type="ECO:0000256" key="16">
    <source>
        <dbReference type="ARBA" id="ARBA00047816"/>
    </source>
</evidence>
<evidence type="ECO:0000256" key="14">
    <source>
        <dbReference type="ARBA" id="ARBA00023136"/>
    </source>
</evidence>
<keyword evidence="11 18" id="KW-1133">Transmembrane helix</keyword>
<feature type="transmembrane region" description="Helical" evidence="18">
    <location>
        <begin position="82"/>
        <end position="103"/>
    </location>
</feature>
<dbReference type="AlphaFoldDB" id="A0A934NFJ3"/>
<dbReference type="GO" id="GO:0009060">
    <property type="term" value="P:aerobic respiration"/>
    <property type="evidence" value="ECO:0007669"/>
    <property type="project" value="InterPro"/>
</dbReference>
<dbReference type="SUPFAM" id="SSF81442">
    <property type="entry name" value="Cytochrome c oxidase subunit I-like"/>
    <property type="match status" value="1"/>
</dbReference>
<comment type="function">
    <text evidence="15 18">Cytochrome c oxidase is the component of the respiratory chain that catalyzes the reduction of oxygen to water. Subunits 1-3 form the functional core of the enzyme complex. CO I is the catalytic subunit of the enzyme. Electrons originating in cytochrome c are transferred via the copper A center of subunit 2 and heme A of subunit 1 to the bimetallic center formed by heme A3 and copper B.</text>
</comment>
<dbReference type="PROSITE" id="PS00077">
    <property type="entry name" value="COX1_CUB"/>
    <property type="match status" value="1"/>
</dbReference>
<keyword evidence="9" id="KW-1278">Translocase</keyword>
<evidence type="ECO:0000256" key="1">
    <source>
        <dbReference type="ARBA" id="ARBA00004141"/>
    </source>
</evidence>
<dbReference type="InterPro" id="IPR036927">
    <property type="entry name" value="Cyt_c_oxase-like_su1_sf"/>
</dbReference>
<dbReference type="GO" id="GO:0022904">
    <property type="term" value="P:respiratory electron transport chain"/>
    <property type="evidence" value="ECO:0007669"/>
    <property type="project" value="TreeGrafter"/>
</dbReference>
<evidence type="ECO:0000256" key="19">
    <source>
        <dbReference type="SAM" id="MobiDB-lite"/>
    </source>
</evidence>
<dbReference type="Pfam" id="PF00115">
    <property type="entry name" value="COX1"/>
    <property type="match status" value="1"/>
</dbReference>
<dbReference type="RefSeq" id="WP_338204828.1">
    <property type="nucleotide sequence ID" value="NZ_JAEKNR010000225.1"/>
</dbReference>
<evidence type="ECO:0000256" key="4">
    <source>
        <dbReference type="ARBA" id="ARBA00022448"/>
    </source>
</evidence>
<feature type="region of interest" description="Disordered" evidence="19">
    <location>
        <begin position="545"/>
        <end position="567"/>
    </location>
</feature>
<dbReference type="PANTHER" id="PTHR10422:SF18">
    <property type="entry name" value="CYTOCHROME C OXIDASE SUBUNIT 1"/>
    <property type="match status" value="1"/>
</dbReference>
<keyword evidence="10 17" id="KW-0249">Electron transport</keyword>